<evidence type="ECO:0000313" key="2">
    <source>
        <dbReference type="EMBL" id="MBB4687611.1"/>
    </source>
</evidence>
<dbReference type="Pfam" id="PF01979">
    <property type="entry name" value="Amidohydro_1"/>
    <property type="match status" value="1"/>
</dbReference>
<dbReference type="Gene3D" id="2.30.40.10">
    <property type="entry name" value="Urease, subunit C, domain 1"/>
    <property type="match status" value="1"/>
</dbReference>
<dbReference type="CDD" id="cd01299">
    <property type="entry name" value="Met_dep_hydrolase_A"/>
    <property type="match status" value="1"/>
</dbReference>
<reference evidence="2 3" key="1">
    <citation type="submission" date="2020-08" db="EMBL/GenBank/DDBJ databases">
        <title>Sequencing the genomes of 1000 actinobacteria strains.</title>
        <authorList>
            <person name="Klenk H.-P."/>
        </authorList>
    </citation>
    <scope>NUCLEOTIDE SEQUENCE [LARGE SCALE GENOMIC DNA]</scope>
    <source>
        <strain evidence="2 3">DSM 45859</strain>
    </source>
</reference>
<dbReference type="GO" id="GO:0016810">
    <property type="term" value="F:hydrolase activity, acting on carbon-nitrogen (but not peptide) bonds"/>
    <property type="evidence" value="ECO:0007669"/>
    <property type="project" value="InterPro"/>
</dbReference>
<name>A0A840IXP9_9PSEU</name>
<dbReference type="InterPro" id="IPR011059">
    <property type="entry name" value="Metal-dep_hydrolase_composite"/>
</dbReference>
<dbReference type="InterPro" id="IPR051781">
    <property type="entry name" value="Metallo-dep_Hydrolase"/>
</dbReference>
<feature type="domain" description="Amidohydrolase-related" evidence="1">
    <location>
        <begin position="75"/>
        <end position="429"/>
    </location>
</feature>
<dbReference type="AlphaFoldDB" id="A0A840IXP9"/>
<dbReference type="Proteomes" id="UP000581769">
    <property type="component" value="Unassembled WGS sequence"/>
</dbReference>
<dbReference type="SUPFAM" id="SSF51338">
    <property type="entry name" value="Composite domain of metallo-dependent hydrolases"/>
    <property type="match status" value="1"/>
</dbReference>
<keyword evidence="3" id="KW-1185">Reference proteome</keyword>
<protein>
    <submittedName>
        <fullName evidence="2">Imidazolonepropionase-like amidohydrolase</fullName>
    </submittedName>
</protein>
<dbReference type="PANTHER" id="PTHR43135:SF3">
    <property type="entry name" value="ALPHA-D-RIBOSE 1-METHYLPHOSPHONATE 5-TRIPHOSPHATE DIPHOSPHATASE"/>
    <property type="match status" value="1"/>
</dbReference>
<comment type="caution">
    <text evidence="2">The sequence shown here is derived from an EMBL/GenBank/DDBJ whole genome shotgun (WGS) entry which is preliminary data.</text>
</comment>
<keyword evidence="2" id="KW-0378">Hydrolase</keyword>
<evidence type="ECO:0000259" key="1">
    <source>
        <dbReference type="Pfam" id="PF01979"/>
    </source>
</evidence>
<proteinExistence type="predicted"/>
<dbReference type="Gene3D" id="3.20.20.140">
    <property type="entry name" value="Metal-dependent hydrolases"/>
    <property type="match status" value="1"/>
</dbReference>
<evidence type="ECO:0000313" key="3">
    <source>
        <dbReference type="Proteomes" id="UP000581769"/>
    </source>
</evidence>
<dbReference type="InterPro" id="IPR057744">
    <property type="entry name" value="OTAase-like"/>
</dbReference>
<organism evidence="2 3">
    <name type="scientific">Amycolatopsis jiangsuensis</name>
    <dbReference type="NCBI Taxonomy" id="1181879"/>
    <lineage>
        <taxon>Bacteria</taxon>
        <taxon>Bacillati</taxon>
        <taxon>Actinomycetota</taxon>
        <taxon>Actinomycetes</taxon>
        <taxon>Pseudonocardiales</taxon>
        <taxon>Pseudonocardiaceae</taxon>
        <taxon>Amycolatopsis</taxon>
    </lineage>
</organism>
<gene>
    <name evidence="2" type="ORF">BJY18_005096</name>
</gene>
<dbReference type="InterPro" id="IPR032466">
    <property type="entry name" value="Metal_Hydrolase"/>
</dbReference>
<sequence>MKVLNERVPFGAPGFGCASARREENIMYLTGATVVDGTGDEPVPGQTVLVEDGWIVELGGVPPAGADVLDCAGLTLTPGLIDAHVHFGLSSPIEASVTHGLSVAELAADMFENCRQTLDAGFTTVRDTGGIDGGLAGVVAKGKVPGPRILQCGPVLCQTGGHGHMSSEWEPTADWAEHDVPGLRALSLLCDGPDEMRKNAREAFRRGAGFLKLCVTGGVVSRHDKLTDTQFDVTEIAAAVAEATARGTYVTVHAHNNEGIRNAVAAGVRCVEHGSQIDEATAALLAEHDVAHVPTLAVVYALLEDATESGLPASIADRVGVAMQGQIDAIHASRAAGVRIGSGSDLIGPRQGNRGRELLLRSEIEDPMAALVSATRVNADILGIGAEVGTIEPGKRADLVAFRGNPLDDPKLFADRASVSLVVQGGTVVKDAR</sequence>
<dbReference type="PANTHER" id="PTHR43135">
    <property type="entry name" value="ALPHA-D-RIBOSE 1-METHYLPHOSPHONATE 5-TRIPHOSPHATE DIPHOSPHATASE"/>
    <property type="match status" value="1"/>
</dbReference>
<dbReference type="EMBL" id="JACHMG010000001">
    <property type="protein sequence ID" value="MBB4687611.1"/>
    <property type="molecule type" value="Genomic_DNA"/>
</dbReference>
<dbReference type="RefSeq" id="WP_312873954.1">
    <property type="nucleotide sequence ID" value="NZ_JACHMG010000001.1"/>
</dbReference>
<accession>A0A840IXP9</accession>
<dbReference type="InterPro" id="IPR006680">
    <property type="entry name" value="Amidohydro-rel"/>
</dbReference>
<dbReference type="SUPFAM" id="SSF51556">
    <property type="entry name" value="Metallo-dependent hydrolases"/>
    <property type="match status" value="1"/>
</dbReference>